<dbReference type="Proteomes" id="UP000565441">
    <property type="component" value="Unassembled WGS sequence"/>
</dbReference>
<proteinExistence type="predicted"/>
<gene>
    <name evidence="1" type="ORF">D9615_006819</name>
</gene>
<keyword evidence="2" id="KW-1185">Reference proteome</keyword>
<name>A0A8H5H773_9AGAR</name>
<reference evidence="1 2" key="1">
    <citation type="journal article" date="2020" name="ISME J.">
        <title>Uncovering the hidden diversity of litter-decomposition mechanisms in mushroom-forming fungi.</title>
        <authorList>
            <person name="Floudas D."/>
            <person name="Bentzer J."/>
            <person name="Ahren D."/>
            <person name="Johansson T."/>
            <person name="Persson P."/>
            <person name="Tunlid A."/>
        </authorList>
    </citation>
    <scope>NUCLEOTIDE SEQUENCE [LARGE SCALE GENOMIC DNA]</scope>
    <source>
        <strain evidence="1 2">CBS 661.87</strain>
    </source>
</reference>
<dbReference type="EMBL" id="JAACJP010000022">
    <property type="protein sequence ID" value="KAF5377972.1"/>
    <property type="molecule type" value="Genomic_DNA"/>
</dbReference>
<protein>
    <submittedName>
        <fullName evidence="1">Uncharacterized protein</fullName>
    </submittedName>
</protein>
<accession>A0A8H5H773</accession>
<evidence type="ECO:0000313" key="2">
    <source>
        <dbReference type="Proteomes" id="UP000565441"/>
    </source>
</evidence>
<sequence length="69" mass="7919">MFGWHNSMCLLPRIVLNMQDLKSHQQIHSSELSVAGISLWYLDTTFDTTDEGFDESLVNKESNETELQS</sequence>
<organism evidence="1 2">
    <name type="scientific">Tricholomella constricta</name>
    <dbReference type="NCBI Taxonomy" id="117010"/>
    <lineage>
        <taxon>Eukaryota</taxon>
        <taxon>Fungi</taxon>
        <taxon>Dikarya</taxon>
        <taxon>Basidiomycota</taxon>
        <taxon>Agaricomycotina</taxon>
        <taxon>Agaricomycetes</taxon>
        <taxon>Agaricomycetidae</taxon>
        <taxon>Agaricales</taxon>
        <taxon>Tricholomatineae</taxon>
        <taxon>Lyophyllaceae</taxon>
        <taxon>Tricholomella</taxon>
    </lineage>
</organism>
<evidence type="ECO:0000313" key="1">
    <source>
        <dbReference type="EMBL" id="KAF5377972.1"/>
    </source>
</evidence>
<dbReference type="AlphaFoldDB" id="A0A8H5H773"/>
<comment type="caution">
    <text evidence="1">The sequence shown here is derived from an EMBL/GenBank/DDBJ whole genome shotgun (WGS) entry which is preliminary data.</text>
</comment>